<keyword evidence="6" id="KW-0539">Nucleus</keyword>
<dbReference type="GO" id="GO:0005634">
    <property type="term" value="C:nucleus"/>
    <property type="evidence" value="ECO:0007669"/>
    <property type="project" value="UniProtKB-SubCell"/>
</dbReference>
<keyword evidence="4" id="KW-0158">Chromosome</keyword>
<dbReference type="OrthoDB" id="6499751at2759"/>
<evidence type="ECO:0000256" key="7">
    <source>
        <dbReference type="ARBA" id="ARBA00023269"/>
    </source>
</evidence>
<evidence type="ECO:0000313" key="10">
    <source>
        <dbReference type="EMBL" id="CAF2976135.1"/>
    </source>
</evidence>
<evidence type="ECO:0000256" key="1">
    <source>
        <dbReference type="ARBA" id="ARBA00004123"/>
    </source>
</evidence>
<dbReference type="InterPro" id="IPR009072">
    <property type="entry name" value="Histone-fold"/>
</dbReference>
<dbReference type="GO" id="GO:0030527">
    <property type="term" value="F:structural constituent of chromatin"/>
    <property type="evidence" value="ECO:0007669"/>
    <property type="project" value="InterPro"/>
</dbReference>
<evidence type="ECO:0000259" key="9">
    <source>
        <dbReference type="Pfam" id="PF00125"/>
    </source>
</evidence>
<dbReference type="CDD" id="cd22911">
    <property type="entry name" value="HFD_H3"/>
    <property type="match status" value="1"/>
</dbReference>
<dbReference type="InterPro" id="IPR000164">
    <property type="entry name" value="Histone_H3/CENP-A"/>
</dbReference>
<dbReference type="PANTHER" id="PTHR11426">
    <property type="entry name" value="HISTONE H3"/>
    <property type="match status" value="1"/>
</dbReference>
<dbReference type="EMBL" id="HG994585">
    <property type="protein sequence ID" value="CAF2976135.1"/>
    <property type="molecule type" value="Genomic_DNA"/>
</dbReference>
<evidence type="ECO:0000256" key="4">
    <source>
        <dbReference type="ARBA" id="ARBA00022454"/>
    </source>
</evidence>
<evidence type="ECO:0000256" key="8">
    <source>
        <dbReference type="SAM" id="MobiDB-lite"/>
    </source>
</evidence>
<feature type="domain" description="Core Histone H2A/H2B/H3" evidence="9">
    <location>
        <begin position="85"/>
        <end position="174"/>
    </location>
</feature>
<feature type="region of interest" description="Disordered" evidence="8">
    <location>
        <begin position="1"/>
        <end position="82"/>
    </location>
</feature>
<comment type="similarity">
    <text evidence="3">Belongs to the histone H3 family.</text>
</comment>
<dbReference type="PROSITE" id="PS00959">
    <property type="entry name" value="HISTONE_H3_2"/>
    <property type="match status" value="1"/>
</dbReference>
<dbReference type="AlphaFoldDB" id="A0A7R8CZG7"/>
<sequence>MVKHKHSKKTTAGNAKNVQNQNDTASNNSSEFLVARSSQRSDNSSELSFMYPTDLNKKKSISTPQGKNISKGIATPTPKKRRFRPGTKALREIRHFQKKTDLLIPHLPFSRLVKEISIKASSKTDIRFQSSALQALQEAAETYLVHLFEDVVLLAIHAKRVTIMPKDIILSRRIRGET</sequence>
<dbReference type="SUPFAM" id="SSF47113">
    <property type="entry name" value="Histone-fold"/>
    <property type="match status" value="1"/>
</dbReference>
<dbReference type="InterPro" id="IPR007125">
    <property type="entry name" value="H2A/H2B/H3"/>
</dbReference>
<dbReference type="GO" id="GO:0046982">
    <property type="term" value="F:protein heterodimerization activity"/>
    <property type="evidence" value="ECO:0007669"/>
    <property type="project" value="InterPro"/>
</dbReference>
<dbReference type="FunFam" id="1.10.20.10:FF:000085">
    <property type="entry name" value="Histone H3.2"/>
    <property type="match status" value="1"/>
</dbReference>
<dbReference type="GO" id="GO:0003677">
    <property type="term" value="F:DNA binding"/>
    <property type="evidence" value="ECO:0007669"/>
    <property type="project" value="UniProtKB-KW"/>
</dbReference>
<keyword evidence="7" id="KW-0544">Nucleosome core</keyword>
<proteinExistence type="inferred from homology"/>
<comment type="subcellular location">
    <subcellularLocation>
        <location evidence="2">Chromosome</location>
    </subcellularLocation>
    <subcellularLocation>
        <location evidence="1">Nucleus</location>
    </subcellularLocation>
</comment>
<dbReference type="SMART" id="SM00428">
    <property type="entry name" value="H3"/>
    <property type="match status" value="1"/>
</dbReference>
<name>A0A7R8CZG7_LEPSM</name>
<evidence type="ECO:0000256" key="6">
    <source>
        <dbReference type="ARBA" id="ARBA00023242"/>
    </source>
</evidence>
<dbReference type="Gene3D" id="1.10.20.10">
    <property type="entry name" value="Histone, subunit A"/>
    <property type="match status" value="1"/>
</dbReference>
<evidence type="ECO:0000256" key="2">
    <source>
        <dbReference type="ARBA" id="ARBA00004286"/>
    </source>
</evidence>
<keyword evidence="11" id="KW-1185">Reference proteome</keyword>
<feature type="compositionally biased region" description="Polar residues" evidence="8">
    <location>
        <begin position="10"/>
        <end position="47"/>
    </location>
</feature>
<protein>
    <submittedName>
        <fullName evidence="10">H3</fullName>
    </submittedName>
</protein>
<accession>A0A7R8CZG7</accession>
<organism evidence="10 11">
    <name type="scientific">Lepeophtheirus salmonis</name>
    <name type="common">Salmon louse</name>
    <name type="synonym">Caligus salmonis</name>
    <dbReference type="NCBI Taxonomy" id="72036"/>
    <lineage>
        <taxon>Eukaryota</taxon>
        <taxon>Metazoa</taxon>
        <taxon>Ecdysozoa</taxon>
        <taxon>Arthropoda</taxon>
        <taxon>Crustacea</taxon>
        <taxon>Multicrustacea</taxon>
        <taxon>Hexanauplia</taxon>
        <taxon>Copepoda</taxon>
        <taxon>Siphonostomatoida</taxon>
        <taxon>Caligidae</taxon>
        <taxon>Lepeophtheirus</taxon>
    </lineage>
</organism>
<evidence type="ECO:0000256" key="3">
    <source>
        <dbReference type="ARBA" id="ARBA00010343"/>
    </source>
</evidence>
<gene>
    <name evidence="10" type="ORF">LSAA_11768</name>
</gene>
<dbReference type="Proteomes" id="UP000675881">
    <property type="component" value="Chromosome 6"/>
</dbReference>
<evidence type="ECO:0000313" key="11">
    <source>
        <dbReference type="Proteomes" id="UP000675881"/>
    </source>
</evidence>
<keyword evidence="5" id="KW-0238">DNA-binding</keyword>
<reference evidence="10" key="1">
    <citation type="submission" date="2021-02" db="EMBL/GenBank/DDBJ databases">
        <authorList>
            <person name="Bekaert M."/>
        </authorList>
    </citation>
    <scope>NUCLEOTIDE SEQUENCE</scope>
    <source>
        <strain evidence="10">IoA-00</strain>
    </source>
</reference>
<dbReference type="Pfam" id="PF00125">
    <property type="entry name" value="Histone"/>
    <property type="match status" value="1"/>
</dbReference>
<evidence type="ECO:0000256" key="5">
    <source>
        <dbReference type="ARBA" id="ARBA00023125"/>
    </source>
</evidence>
<dbReference type="GO" id="GO:0000786">
    <property type="term" value="C:nucleosome"/>
    <property type="evidence" value="ECO:0007669"/>
    <property type="project" value="UniProtKB-KW"/>
</dbReference>